<dbReference type="EMBL" id="CP117167">
    <property type="protein sequence ID" value="WCT12076.1"/>
    <property type="molecule type" value="Genomic_DNA"/>
</dbReference>
<sequence length="537" mass="58939">MKKTYKYAAAVMLAGLFISSGCRKDFDTINTNPATYNQANFDPNYLLTSAQLGYSGSMDFAYDTWRGNLIYCSTMMQGLSTVIGYWAGDKYILNAGYTAAYWGFATSTPTGGDGAYPEQVRPIVDVVQSTTGKAQYKNLHNIARIMKALIFERITDLYGDCPYSEAGLGYYDKNYFPKYDKQQDIYTDLLKEVSDATSQLDPAGDKPTGDSYYKGDITKWKRFGNTLLLRIAMRLSKVDPATAQTYVQKAVGNTMASNADNAYLLGDITGGRTTQNRNSQILLGDGGQENFYVRWSKTFIDQLKATNDPRLGAVAVTQLYLTDGTKTQNPAANASPAVQKGMPNGKDLSATAGISIYSDPSFTTFTDYSSPAPALIKRNGPTFVLTYAESELLLADAAQRFGVAGSASQHYHDGVKAAITYLSQYDPTATVSDATAETYVTAHPYNAADGLNQINTQYWLLTNTMLDFYESWANWRRSGYPALTPVVYPGNSTNGTIPRRFPYPIIEAGTNTANYNAAHNAVPGGDVLTSRVWWDKQ</sequence>
<evidence type="ECO:0000256" key="1">
    <source>
        <dbReference type="SAM" id="SignalP"/>
    </source>
</evidence>
<gene>
    <name evidence="2" type="ORF">PQO05_25420</name>
</gene>
<dbReference type="Gene3D" id="1.25.40.390">
    <property type="match status" value="1"/>
</dbReference>
<protein>
    <submittedName>
        <fullName evidence="2">SusD/RagB family nutrient-binding outer membrane lipoprotein</fullName>
    </submittedName>
</protein>
<dbReference type="PROSITE" id="PS51257">
    <property type="entry name" value="PROKAR_LIPOPROTEIN"/>
    <property type="match status" value="1"/>
</dbReference>
<dbReference type="RefSeq" id="WP_273630309.1">
    <property type="nucleotide sequence ID" value="NZ_CP117167.1"/>
</dbReference>
<name>A0ABY7T6R6_9SPHI</name>
<keyword evidence="2" id="KW-0449">Lipoprotein</keyword>
<evidence type="ECO:0000313" key="3">
    <source>
        <dbReference type="Proteomes" id="UP001216139"/>
    </source>
</evidence>
<dbReference type="Proteomes" id="UP001216139">
    <property type="component" value="Chromosome"/>
</dbReference>
<accession>A0ABY7T6R6</accession>
<dbReference type="Pfam" id="PF12771">
    <property type="entry name" value="SusD-like_2"/>
    <property type="match status" value="1"/>
</dbReference>
<keyword evidence="1" id="KW-0732">Signal</keyword>
<dbReference type="InterPro" id="IPR011990">
    <property type="entry name" value="TPR-like_helical_dom_sf"/>
</dbReference>
<dbReference type="InterPro" id="IPR041662">
    <property type="entry name" value="SusD-like_2"/>
</dbReference>
<dbReference type="SUPFAM" id="SSF48452">
    <property type="entry name" value="TPR-like"/>
    <property type="match status" value="1"/>
</dbReference>
<proteinExistence type="predicted"/>
<evidence type="ECO:0000313" key="2">
    <source>
        <dbReference type="EMBL" id="WCT12076.1"/>
    </source>
</evidence>
<keyword evidence="3" id="KW-1185">Reference proteome</keyword>
<feature type="signal peptide" evidence="1">
    <location>
        <begin position="1"/>
        <end position="23"/>
    </location>
</feature>
<feature type="chain" id="PRO_5047509626" evidence="1">
    <location>
        <begin position="24"/>
        <end position="537"/>
    </location>
</feature>
<organism evidence="2 3">
    <name type="scientific">Mucilaginibacter jinjuensis</name>
    <dbReference type="NCBI Taxonomy" id="1176721"/>
    <lineage>
        <taxon>Bacteria</taxon>
        <taxon>Pseudomonadati</taxon>
        <taxon>Bacteroidota</taxon>
        <taxon>Sphingobacteriia</taxon>
        <taxon>Sphingobacteriales</taxon>
        <taxon>Sphingobacteriaceae</taxon>
        <taxon>Mucilaginibacter</taxon>
    </lineage>
</organism>
<reference evidence="2 3" key="1">
    <citation type="submission" date="2023-02" db="EMBL/GenBank/DDBJ databases">
        <title>Genome sequence of Mucilaginibacter jinjuensis strain KACC 16571.</title>
        <authorList>
            <person name="Kim S."/>
            <person name="Heo J."/>
            <person name="Kwon S.-W."/>
        </authorList>
    </citation>
    <scope>NUCLEOTIDE SEQUENCE [LARGE SCALE GENOMIC DNA]</scope>
    <source>
        <strain evidence="2 3">KACC 16571</strain>
    </source>
</reference>